<dbReference type="InterPro" id="IPR029039">
    <property type="entry name" value="Flavoprotein-like_sf"/>
</dbReference>
<dbReference type="Proteomes" id="UP000294650">
    <property type="component" value="Unassembled WGS sequence"/>
</dbReference>
<dbReference type="Pfam" id="PF07972">
    <property type="entry name" value="Flavodoxin_NdrI"/>
    <property type="match status" value="1"/>
</dbReference>
<evidence type="ECO:0000256" key="2">
    <source>
        <dbReference type="ARBA" id="ARBA00009942"/>
    </source>
</evidence>
<dbReference type="NCBIfam" id="TIGR00333">
    <property type="entry name" value="nrdI"/>
    <property type="match status" value="1"/>
</dbReference>
<evidence type="ECO:0000313" key="4">
    <source>
        <dbReference type="EMBL" id="TCT19383.1"/>
    </source>
</evidence>
<comment type="function">
    <text evidence="1 3">Probably involved in ribonucleotide reductase function.</text>
</comment>
<dbReference type="AlphaFoldDB" id="A0A4R3MXB3"/>
<dbReference type="HAMAP" id="MF_00128">
    <property type="entry name" value="NrdI"/>
    <property type="match status" value="1"/>
</dbReference>
<dbReference type="PIRSF" id="PIRSF005087">
    <property type="entry name" value="NrdI"/>
    <property type="match status" value="1"/>
</dbReference>
<dbReference type="InterPro" id="IPR020852">
    <property type="entry name" value="RNR_Ib_NrdI_bac"/>
</dbReference>
<protein>
    <recommendedName>
        <fullName evidence="3">Protein NrdI</fullName>
    </recommendedName>
</protein>
<dbReference type="Gene3D" id="3.40.50.360">
    <property type="match status" value="1"/>
</dbReference>
<organism evidence="4 5">
    <name type="scientific">Melghiribacillus thermohalophilus</name>
    <dbReference type="NCBI Taxonomy" id="1324956"/>
    <lineage>
        <taxon>Bacteria</taxon>
        <taxon>Bacillati</taxon>
        <taxon>Bacillota</taxon>
        <taxon>Bacilli</taxon>
        <taxon>Bacillales</taxon>
        <taxon>Bacillaceae</taxon>
        <taxon>Melghiribacillus</taxon>
    </lineage>
</organism>
<sequence>MLLVYDTKTRNVERFVHKLRGFRLQKIHEQLQVREPFILVTYTTGFGQVPETTRTFLQQNHRHIIGVAVSGNRVWGSHFGKSGDAISREYQVPLIHKFELAGTKKDVEIFQQGVYEIVKQSS</sequence>
<reference evidence="4 5" key="1">
    <citation type="submission" date="2019-03" db="EMBL/GenBank/DDBJ databases">
        <title>Genomic Encyclopedia of Type Strains, Phase IV (KMG-IV): sequencing the most valuable type-strain genomes for metagenomic binning, comparative biology and taxonomic classification.</title>
        <authorList>
            <person name="Goeker M."/>
        </authorList>
    </citation>
    <scope>NUCLEOTIDE SEQUENCE [LARGE SCALE GENOMIC DNA]</scope>
    <source>
        <strain evidence="4 5">DSM 25894</strain>
    </source>
</reference>
<proteinExistence type="inferred from homology"/>
<name>A0A4R3MXB3_9BACI</name>
<keyword evidence="5" id="KW-1185">Reference proteome</keyword>
<evidence type="ECO:0000313" key="5">
    <source>
        <dbReference type="Proteomes" id="UP000294650"/>
    </source>
</evidence>
<comment type="caution">
    <text evidence="4">The sequence shown here is derived from an EMBL/GenBank/DDBJ whole genome shotgun (WGS) entry which is preliminary data.</text>
</comment>
<dbReference type="GO" id="GO:0010181">
    <property type="term" value="F:FMN binding"/>
    <property type="evidence" value="ECO:0007669"/>
    <property type="project" value="InterPro"/>
</dbReference>
<accession>A0A4R3MXB3</accession>
<dbReference type="PANTHER" id="PTHR37297:SF1">
    <property type="entry name" value="PROTEIN NRDI"/>
    <property type="match status" value="1"/>
</dbReference>
<dbReference type="SUPFAM" id="SSF52218">
    <property type="entry name" value="Flavoproteins"/>
    <property type="match status" value="1"/>
</dbReference>
<dbReference type="OrthoDB" id="350535at2"/>
<evidence type="ECO:0000256" key="3">
    <source>
        <dbReference type="HAMAP-Rule" id="MF_00128"/>
    </source>
</evidence>
<comment type="similarity">
    <text evidence="2 3">Belongs to the NrdI family.</text>
</comment>
<dbReference type="EMBL" id="SMAN01000018">
    <property type="protein sequence ID" value="TCT19383.1"/>
    <property type="molecule type" value="Genomic_DNA"/>
</dbReference>
<evidence type="ECO:0000256" key="1">
    <source>
        <dbReference type="ARBA" id="ARBA00003999"/>
    </source>
</evidence>
<dbReference type="InterPro" id="IPR004465">
    <property type="entry name" value="RNR_NrdI"/>
</dbReference>
<dbReference type="PANTHER" id="PTHR37297">
    <property type="entry name" value="PROTEIN NRDI"/>
    <property type="match status" value="1"/>
</dbReference>
<gene>
    <name evidence="3" type="primary">nrdI</name>
    <name evidence="4" type="ORF">EDD68_11869</name>
</gene>